<dbReference type="EMBL" id="BQXS01011005">
    <property type="protein sequence ID" value="GKT35520.1"/>
    <property type="molecule type" value="Genomic_DNA"/>
</dbReference>
<evidence type="ECO:0000313" key="4">
    <source>
        <dbReference type="Proteomes" id="UP001057375"/>
    </source>
</evidence>
<name>A0ABQ5KSS8_9EUKA</name>
<gene>
    <name evidence="3" type="ORF">ADUPG1_008666</name>
</gene>
<organism evidence="3 4">
    <name type="scientific">Aduncisulcus paluster</name>
    <dbReference type="NCBI Taxonomy" id="2918883"/>
    <lineage>
        <taxon>Eukaryota</taxon>
        <taxon>Metamonada</taxon>
        <taxon>Carpediemonas-like organisms</taxon>
        <taxon>Aduncisulcus</taxon>
    </lineage>
</organism>
<feature type="compositionally biased region" description="Basic residues" evidence="2">
    <location>
        <begin position="793"/>
        <end position="803"/>
    </location>
</feature>
<evidence type="ECO:0000313" key="3">
    <source>
        <dbReference type="EMBL" id="GKT35520.1"/>
    </source>
</evidence>
<feature type="region of interest" description="Disordered" evidence="2">
    <location>
        <begin position="455"/>
        <end position="481"/>
    </location>
</feature>
<feature type="compositionally biased region" description="Basic and acidic residues" evidence="2">
    <location>
        <begin position="462"/>
        <end position="481"/>
    </location>
</feature>
<feature type="region of interest" description="Disordered" evidence="2">
    <location>
        <begin position="780"/>
        <end position="828"/>
    </location>
</feature>
<sequence length="969" mass="107727">MESQTKKEFWERDRDTLKSLSTEIASCLNTERVSEIPKLFEIIDELLGSNLDPERLYYIIFLNDSQLFPTLFSVVSNIAGKSQFSTETKQYCVSDATATICINLLIRILRFCDGTWHGEAKTIIHPKIGAECIKQFYNSKIIDLCVSLLELKLDMHEKSEYAPSLPSSTVLACNTASNQENYPTAPYVPTFSSLSLRISCCFLLVHICRHVNGPMSILSSDTNIKMLMQCLAYCKDEIIRQLIACMFCEVLTDSPNIDVSTGRAKATKQEDTGSQLIASRTTSIASHSISEASVRSSFGHSSLLPILLLMSSSSVHSSMLSSLLLEPSPLVSLHLTNALTLLYQHCVREPECTVVCDDIVSEMCKTRGVIRITTKIRGWVGSWGLDGKRSQGLWLRMAQKFCPKIFEETYDTILPPLPSIKAYIDFLTSFFALCSCVYPYGFSLTLKRSSQEPKSASSLDIDEVKPDQILDSPSSHDKQTKSQKLDMFTIFSEAMEAAETDLETEVEKYEERRLSIELKRAQLQETGNSINVELPEPLPELQENDLVEMTQKKYGEVFEMVLSRISQEAEEVQNGWGSTPDASDSKLLSSSSSHTRNISNLLDDMFRSFAIDHDGISLLLFLILCPSLSLSTSASLCLRVLLSAAPTSMGLYERLILGLVSTGETGAPRGETDTDNQEQQGMESEDSLKKETTAPLTSLEVHEGWEVICECLQISDEKIREREEAERERWRSSLISQRRVEREMERSDETDAMEAEWERTMLIEVEEQLASTFGAPIPLLSRSSSSDDSSSRYHGRSVIRGSRRSSSLGSSKPDSDRYSPHKSPSVSSLHCSRSFHLAVTLSMALSTSTKVSLFVIQQLSLLPLFSHAIVEHVLDALCLGWSIHSGLDGSKSWIYGVDTATQEPEDLSDQTILGRIFPPSSLPPFFACVISPFPGSASTFSFFSPSSSPAFSFSSSPLLSSNSPYLTTH</sequence>
<feature type="coiled-coil region" evidence="1">
    <location>
        <begin position="492"/>
        <end position="526"/>
    </location>
</feature>
<dbReference type="InterPro" id="IPR016024">
    <property type="entry name" value="ARM-type_fold"/>
</dbReference>
<evidence type="ECO:0000256" key="2">
    <source>
        <dbReference type="SAM" id="MobiDB-lite"/>
    </source>
</evidence>
<dbReference type="Proteomes" id="UP001057375">
    <property type="component" value="Unassembled WGS sequence"/>
</dbReference>
<accession>A0ABQ5KSS8</accession>
<comment type="caution">
    <text evidence="3">The sequence shown here is derived from an EMBL/GenBank/DDBJ whole genome shotgun (WGS) entry which is preliminary data.</text>
</comment>
<keyword evidence="1" id="KW-0175">Coiled coil</keyword>
<reference evidence="3" key="1">
    <citation type="submission" date="2022-03" db="EMBL/GenBank/DDBJ databases">
        <title>Draft genome sequence of Aduncisulcus paluster, a free-living microaerophilic Fornicata.</title>
        <authorList>
            <person name="Yuyama I."/>
            <person name="Kume K."/>
            <person name="Tamura T."/>
            <person name="Inagaki Y."/>
            <person name="Hashimoto T."/>
        </authorList>
    </citation>
    <scope>NUCLEOTIDE SEQUENCE</scope>
    <source>
        <strain evidence="3">NY0171</strain>
    </source>
</reference>
<dbReference type="SUPFAM" id="SSF48371">
    <property type="entry name" value="ARM repeat"/>
    <property type="match status" value="1"/>
</dbReference>
<feature type="non-terminal residue" evidence="3">
    <location>
        <position position="969"/>
    </location>
</feature>
<evidence type="ECO:0000256" key="1">
    <source>
        <dbReference type="SAM" id="Coils"/>
    </source>
</evidence>
<feature type="region of interest" description="Disordered" evidence="2">
    <location>
        <begin position="663"/>
        <end position="695"/>
    </location>
</feature>
<protein>
    <submittedName>
        <fullName evidence="3">Uncharacterized protein</fullName>
    </submittedName>
</protein>
<proteinExistence type="predicted"/>
<keyword evidence="4" id="KW-1185">Reference proteome</keyword>